<evidence type="ECO:0000256" key="4">
    <source>
        <dbReference type="ARBA" id="ARBA00022605"/>
    </source>
</evidence>
<gene>
    <name evidence="9" type="ORF">GCM10010449_20890</name>
</gene>
<dbReference type="PANTHER" id="PTHR43814">
    <property type="entry name" value="ARGININOSUCCINATE LYASE"/>
    <property type="match status" value="1"/>
</dbReference>
<dbReference type="GO" id="GO:0016829">
    <property type="term" value="F:lyase activity"/>
    <property type="evidence" value="ECO:0007669"/>
    <property type="project" value="UniProtKB-KW"/>
</dbReference>
<evidence type="ECO:0000256" key="1">
    <source>
        <dbReference type="ARBA" id="ARBA00004941"/>
    </source>
</evidence>
<feature type="domain" description="Argininosuccinate lyase C-terminal" evidence="8">
    <location>
        <begin position="370"/>
        <end position="416"/>
    </location>
</feature>
<dbReference type="InterPro" id="IPR022761">
    <property type="entry name" value="Fumarate_lyase_N"/>
</dbReference>
<keyword evidence="4" id="KW-0028">Amino-acid biosynthesis</keyword>
<keyword evidence="3" id="KW-0055">Arginine biosynthesis</keyword>
<evidence type="ECO:0000256" key="2">
    <source>
        <dbReference type="ARBA" id="ARBA00012338"/>
    </source>
</evidence>
<evidence type="ECO:0000259" key="8">
    <source>
        <dbReference type="Pfam" id="PF14698"/>
    </source>
</evidence>
<dbReference type="EC" id="4.3.2.1" evidence="2 6"/>
<dbReference type="RefSeq" id="WP_344520329.1">
    <property type="nucleotide sequence ID" value="NZ_BAAAUG010000031.1"/>
</dbReference>
<keyword evidence="5 9" id="KW-0456">Lyase</keyword>
<organism evidence="9 10">
    <name type="scientific">Streptomyces rectiviolaceus</name>
    <dbReference type="NCBI Taxonomy" id="332591"/>
    <lineage>
        <taxon>Bacteria</taxon>
        <taxon>Bacillati</taxon>
        <taxon>Actinomycetota</taxon>
        <taxon>Actinomycetes</taxon>
        <taxon>Kitasatosporales</taxon>
        <taxon>Streptomycetaceae</taxon>
        <taxon>Streptomyces</taxon>
    </lineage>
</organism>
<sequence length="495" mass="52467">MTSAAAGTGRLTRTLGARTRRVVYGTPGPAEIRDELHHTTTIDLAHVVMLTECGLLPEDAAAALLDGITRLRADEFAELYDVDAPRGLYLMYEGHLVAELGTEVGGKLHTGRSRNDIKATITAMRLRAELIGLLGEVQRMQGVLLARARAHQGVPMPVYTHFQPAMPISYGYYLAGIATALDRDITALRQTLDELDRCPLGAGAVSGTDLPIDPARTAALLGFEGPPLHAMDAVAARDTVLRALGAAAGAGLTLSRLATDLQLWSTQEFGFVEFPERLVGGSSAMPQKRNAFLLEHVKAKAAHAIGAWTASASAMKSTPFTNSIEVGTEAVSGAWSALAAVRDSVLLAQVLVSGARPVPERMARRAREGFVTATVIANRLVTQGVPFRTAHHVVGAAVREAVESGESELTKITLPDGMPADVSADVPSLTEVVEAHDRGGGPGTCEDTVRTLRGRLAAHGERLGAHRGRLRAAELQLDTAVGDIVARRATRGVRR</sequence>
<evidence type="ECO:0000256" key="6">
    <source>
        <dbReference type="NCBIfam" id="TIGR00838"/>
    </source>
</evidence>
<dbReference type="InterPro" id="IPR029419">
    <property type="entry name" value="Arg_succ_lyase_C"/>
</dbReference>
<reference evidence="10" key="1">
    <citation type="journal article" date="2019" name="Int. J. Syst. Evol. Microbiol.">
        <title>The Global Catalogue of Microorganisms (GCM) 10K type strain sequencing project: providing services to taxonomists for standard genome sequencing and annotation.</title>
        <authorList>
            <consortium name="The Broad Institute Genomics Platform"/>
            <consortium name="The Broad Institute Genome Sequencing Center for Infectious Disease"/>
            <person name="Wu L."/>
            <person name="Ma J."/>
        </authorList>
    </citation>
    <scope>NUCLEOTIDE SEQUENCE [LARGE SCALE GENOMIC DNA]</scope>
    <source>
        <strain evidence="10">JCM 9092</strain>
    </source>
</reference>
<dbReference type="Gene3D" id="1.10.40.30">
    <property type="entry name" value="Fumarase/aspartase (C-terminal domain)"/>
    <property type="match status" value="1"/>
</dbReference>
<protein>
    <recommendedName>
        <fullName evidence="2 6">Argininosuccinate lyase</fullName>
        <ecNumber evidence="2 6">4.3.2.1</ecNumber>
    </recommendedName>
</protein>
<evidence type="ECO:0000256" key="3">
    <source>
        <dbReference type="ARBA" id="ARBA00022571"/>
    </source>
</evidence>
<name>A0ABP6MBB3_9ACTN</name>
<comment type="caution">
    <text evidence="9">The sequence shown here is derived from an EMBL/GenBank/DDBJ whole genome shotgun (WGS) entry which is preliminary data.</text>
</comment>
<proteinExistence type="predicted"/>
<comment type="pathway">
    <text evidence="1">Amino-acid biosynthesis; L-arginine biosynthesis; L-arginine from L-ornithine and carbamoyl phosphate: step 3/3.</text>
</comment>
<dbReference type="InterPro" id="IPR008948">
    <property type="entry name" value="L-Aspartase-like"/>
</dbReference>
<dbReference type="InterPro" id="IPR009049">
    <property type="entry name" value="Argininosuccinate_lyase"/>
</dbReference>
<dbReference type="InterPro" id="IPR020557">
    <property type="entry name" value="Fumarate_lyase_CS"/>
</dbReference>
<dbReference type="EMBL" id="BAAAUG010000031">
    <property type="protein sequence ID" value="GAA3097279.1"/>
    <property type="molecule type" value="Genomic_DNA"/>
</dbReference>
<keyword evidence="10" id="KW-1185">Reference proteome</keyword>
<accession>A0ABP6MBB3</accession>
<dbReference type="NCBIfam" id="TIGR00838">
    <property type="entry name" value="argH"/>
    <property type="match status" value="1"/>
</dbReference>
<dbReference type="Gene3D" id="1.20.200.10">
    <property type="entry name" value="Fumarase/aspartase (Central domain)"/>
    <property type="match status" value="1"/>
</dbReference>
<dbReference type="Pfam" id="PF00206">
    <property type="entry name" value="Lyase_1"/>
    <property type="match status" value="1"/>
</dbReference>
<dbReference type="PRINTS" id="PR00145">
    <property type="entry name" value="ARGSUCLYASE"/>
</dbReference>
<evidence type="ECO:0000259" key="7">
    <source>
        <dbReference type="Pfam" id="PF00206"/>
    </source>
</evidence>
<dbReference type="Gene3D" id="1.10.275.10">
    <property type="entry name" value="Fumarase/aspartase (N-terminal domain)"/>
    <property type="match status" value="1"/>
</dbReference>
<evidence type="ECO:0000313" key="9">
    <source>
        <dbReference type="EMBL" id="GAA3097279.1"/>
    </source>
</evidence>
<evidence type="ECO:0000313" key="10">
    <source>
        <dbReference type="Proteomes" id="UP001501637"/>
    </source>
</evidence>
<evidence type="ECO:0000256" key="5">
    <source>
        <dbReference type="ARBA" id="ARBA00023239"/>
    </source>
</evidence>
<feature type="domain" description="Fumarate lyase N-terminal" evidence="7">
    <location>
        <begin position="102"/>
        <end position="306"/>
    </location>
</feature>
<dbReference type="CDD" id="cd01359">
    <property type="entry name" value="Argininosuccinate_lyase"/>
    <property type="match status" value="1"/>
</dbReference>
<dbReference type="PROSITE" id="PS00163">
    <property type="entry name" value="FUMARATE_LYASES"/>
    <property type="match status" value="1"/>
</dbReference>
<dbReference type="InterPro" id="IPR024083">
    <property type="entry name" value="Fumarase/histidase_N"/>
</dbReference>
<dbReference type="Pfam" id="PF14698">
    <property type="entry name" value="ASL_C2"/>
    <property type="match status" value="1"/>
</dbReference>
<dbReference type="InterPro" id="IPR000362">
    <property type="entry name" value="Fumarate_lyase_fam"/>
</dbReference>
<dbReference type="PANTHER" id="PTHR43814:SF1">
    <property type="entry name" value="ARGININOSUCCINATE LYASE"/>
    <property type="match status" value="1"/>
</dbReference>
<dbReference type="PRINTS" id="PR00149">
    <property type="entry name" value="FUMRATELYASE"/>
</dbReference>
<dbReference type="Proteomes" id="UP001501637">
    <property type="component" value="Unassembled WGS sequence"/>
</dbReference>
<dbReference type="SUPFAM" id="SSF48557">
    <property type="entry name" value="L-aspartase-like"/>
    <property type="match status" value="1"/>
</dbReference>